<feature type="short sequence motif" description="GXSXG" evidence="2">
    <location>
        <begin position="79"/>
        <end position="83"/>
    </location>
</feature>
<accession>A0A2V3DT13</accession>
<feature type="domain" description="PNPLA" evidence="3">
    <location>
        <begin position="46"/>
        <end position="258"/>
    </location>
</feature>
<dbReference type="AlphaFoldDB" id="A0A2V3DT13"/>
<gene>
    <name evidence="4" type="ORF">CVS29_06625</name>
</gene>
<dbReference type="Proteomes" id="UP000246303">
    <property type="component" value="Unassembled WGS sequence"/>
</dbReference>
<reference evidence="4 5" key="1">
    <citation type="submission" date="2018-05" db="EMBL/GenBank/DDBJ databases">
        <title>Genetic diversity of glacier-inhabiting Cryobacterium bacteria in China and description of Cryobacterium mengkeensis sp. nov. and Arthrobacter glacialis sp. nov.</title>
        <authorList>
            <person name="Liu Q."/>
            <person name="Xin Y.-H."/>
        </authorList>
    </citation>
    <scope>NUCLEOTIDE SEQUENCE [LARGE SCALE GENOMIC DNA]</scope>
    <source>
        <strain evidence="4 5">GP3</strain>
    </source>
</reference>
<protein>
    <submittedName>
        <fullName evidence="4">Phospholipase</fullName>
    </submittedName>
</protein>
<keyword evidence="5" id="KW-1185">Reference proteome</keyword>
<dbReference type="Gene3D" id="3.40.1090.10">
    <property type="entry name" value="Cytosolic phospholipase A2 catalytic domain"/>
    <property type="match status" value="2"/>
</dbReference>
<proteinExistence type="predicted"/>
<evidence type="ECO:0000313" key="4">
    <source>
        <dbReference type="EMBL" id="PXA66356.1"/>
    </source>
</evidence>
<name>A0A2V3DT13_9MICC</name>
<evidence type="ECO:0000313" key="5">
    <source>
        <dbReference type="Proteomes" id="UP000246303"/>
    </source>
</evidence>
<dbReference type="Pfam" id="PF01734">
    <property type="entry name" value="Patatin"/>
    <property type="match status" value="1"/>
</dbReference>
<keyword evidence="2" id="KW-0442">Lipid degradation</keyword>
<dbReference type="PANTHER" id="PTHR46394">
    <property type="entry name" value="ANNEXIN"/>
    <property type="match status" value="1"/>
</dbReference>
<keyword evidence="2" id="KW-0378">Hydrolase</keyword>
<dbReference type="InterPro" id="IPR052580">
    <property type="entry name" value="Lipid_Hydrolase"/>
</dbReference>
<dbReference type="SUPFAM" id="SSF52151">
    <property type="entry name" value="FabD/lysophospholipase-like"/>
    <property type="match status" value="1"/>
</dbReference>
<comment type="caution">
    <text evidence="4">The sequence shown here is derived from an EMBL/GenBank/DDBJ whole genome shotgun (WGS) entry which is preliminary data.</text>
</comment>
<dbReference type="OrthoDB" id="9770965at2"/>
<feature type="active site" description="Nucleophile" evidence="2">
    <location>
        <position position="81"/>
    </location>
</feature>
<keyword evidence="1 2" id="KW-0443">Lipid metabolism</keyword>
<feature type="short sequence motif" description="GXGXXG" evidence="2">
    <location>
        <begin position="50"/>
        <end position="55"/>
    </location>
</feature>
<dbReference type="GO" id="GO:0016042">
    <property type="term" value="P:lipid catabolic process"/>
    <property type="evidence" value="ECO:0007669"/>
    <property type="project" value="UniProtKB-UniRule"/>
</dbReference>
<dbReference type="EMBL" id="QHLZ01000003">
    <property type="protein sequence ID" value="PXA66356.1"/>
    <property type="molecule type" value="Genomic_DNA"/>
</dbReference>
<sequence>MLDTCTAQAHCTNYPATLKAGLWAGGAPHAEWDVVELRCVMADTDLVLEGGGVKGSSLVGAVTALAAHSDPYTFHRIAGTSAGAIVAAFLASGMTPAQVKNVMESLDFAKFEDKQGFLEHIPGIGPATGLFLHEGLFVGGFMHDWIAETLAAQGVRTWADLRDDDPGSALPPEQRYKLVVIVSDVSRGIMLRLPWDYQSLLGMDPDMIPVADAIRASASIPFFFRPWKMQADPTLTGHDHIVCADGGLLSNFPMAIFDRNDGKESRWPTIGVKLSGQRTIRTTDWSPDNTNVALAKSLLATMMSAHDNAYVNNPQASSRTIFVNTTPYQATDFHLSPADKSTMFGRGMSSGQKFLTTWDWDKWKSGDYSLG</sequence>
<dbReference type="GO" id="GO:0016787">
    <property type="term" value="F:hydrolase activity"/>
    <property type="evidence" value="ECO:0007669"/>
    <property type="project" value="UniProtKB-UniRule"/>
</dbReference>
<dbReference type="PANTHER" id="PTHR46394:SF1">
    <property type="entry name" value="PNPLA DOMAIN-CONTAINING PROTEIN"/>
    <property type="match status" value="1"/>
</dbReference>
<dbReference type="CDD" id="cd07207">
    <property type="entry name" value="Pat_ExoU_VipD_like"/>
    <property type="match status" value="1"/>
</dbReference>
<evidence type="ECO:0000259" key="3">
    <source>
        <dbReference type="PROSITE" id="PS51635"/>
    </source>
</evidence>
<evidence type="ECO:0000256" key="1">
    <source>
        <dbReference type="ARBA" id="ARBA00023098"/>
    </source>
</evidence>
<dbReference type="InterPro" id="IPR016035">
    <property type="entry name" value="Acyl_Trfase/lysoPLipase"/>
</dbReference>
<feature type="active site" description="Proton acceptor" evidence="2">
    <location>
        <position position="245"/>
    </location>
</feature>
<evidence type="ECO:0000256" key="2">
    <source>
        <dbReference type="PROSITE-ProRule" id="PRU01161"/>
    </source>
</evidence>
<organism evidence="4 5">
    <name type="scientific">Arthrobacter psychrochitiniphilus</name>
    <dbReference type="NCBI Taxonomy" id="291045"/>
    <lineage>
        <taxon>Bacteria</taxon>
        <taxon>Bacillati</taxon>
        <taxon>Actinomycetota</taxon>
        <taxon>Actinomycetes</taxon>
        <taxon>Micrococcales</taxon>
        <taxon>Micrococcaceae</taxon>
        <taxon>Arthrobacter</taxon>
    </lineage>
</organism>
<dbReference type="InterPro" id="IPR002641">
    <property type="entry name" value="PNPLA_dom"/>
</dbReference>
<dbReference type="PROSITE" id="PS51635">
    <property type="entry name" value="PNPLA"/>
    <property type="match status" value="1"/>
</dbReference>
<feature type="short sequence motif" description="DGA/G" evidence="2">
    <location>
        <begin position="245"/>
        <end position="247"/>
    </location>
</feature>